<dbReference type="InParanoid" id="L2GSR6"/>
<dbReference type="HOGENOM" id="CLU_1161900_0_0_1"/>
<evidence type="ECO:0000313" key="2">
    <source>
        <dbReference type="EMBL" id="ELA46679.1"/>
    </source>
</evidence>
<dbReference type="AlphaFoldDB" id="L2GSR6"/>
<evidence type="ECO:0000313" key="3">
    <source>
        <dbReference type="Proteomes" id="UP000011081"/>
    </source>
</evidence>
<dbReference type="Proteomes" id="UP000011081">
    <property type="component" value="Unassembled WGS sequence"/>
</dbReference>
<feature type="transmembrane region" description="Helical" evidence="1">
    <location>
        <begin position="12"/>
        <end position="34"/>
    </location>
</feature>
<dbReference type="RefSeq" id="XP_008074843.1">
    <property type="nucleotide sequence ID" value="XM_008076652.1"/>
</dbReference>
<reference evidence="3" key="1">
    <citation type="submission" date="2011-03" db="EMBL/GenBank/DDBJ databases">
        <title>The genome sequence of Vavraia culicis strain floridensis.</title>
        <authorList>
            <consortium name="The Broad Institute Genome Sequencing Platform"/>
            <person name="Cuomo C."/>
            <person name="Becnel J."/>
            <person name="Sanscrainte N."/>
            <person name="Young S.K."/>
            <person name="Zeng Q."/>
            <person name="Gargeya S."/>
            <person name="Fitzgerald M."/>
            <person name="Haas B."/>
            <person name="Abouelleil A."/>
            <person name="Alvarado L."/>
            <person name="Arachchi H.M."/>
            <person name="Berlin A."/>
            <person name="Chapman S.B."/>
            <person name="Gearin G."/>
            <person name="Goldberg J."/>
            <person name="Griggs A."/>
            <person name="Gujja S."/>
            <person name="Hansen M."/>
            <person name="Heiman D."/>
            <person name="Howarth C."/>
            <person name="Larimer J."/>
            <person name="Lui A."/>
            <person name="MacDonald P.J.P."/>
            <person name="McCowen C."/>
            <person name="Montmayeur A."/>
            <person name="Murphy C."/>
            <person name="Neiman D."/>
            <person name="Pearson M."/>
            <person name="Priest M."/>
            <person name="Roberts A."/>
            <person name="Saif S."/>
            <person name="Shea T."/>
            <person name="Sisk P."/>
            <person name="Stolte C."/>
            <person name="Sykes S."/>
            <person name="Wortman J."/>
            <person name="Nusbaum C."/>
            <person name="Birren B."/>
        </authorList>
    </citation>
    <scope>NUCLEOTIDE SEQUENCE [LARGE SCALE GENOMIC DNA]</scope>
    <source>
        <strain evidence="3">floridensis</strain>
    </source>
</reference>
<proteinExistence type="predicted"/>
<dbReference type="VEuPathDB" id="MicrosporidiaDB:VCUG_01829"/>
<keyword evidence="1" id="KW-1133">Transmembrane helix</keyword>
<dbReference type="OMA" id="RIMFEYR"/>
<dbReference type="EMBL" id="GL877436">
    <property type="protein sequence ID" value="ELA46679.1"/>
    <property type="molecule type" value="Genomic_DNA"/>
</dbReference>
<evidence type="ECO:0000256" key="1">
    <source>
        <dbReference type="SAM" id="Phobius"/>
    </source>
</evidence>
<sequence length="239" mass="29088">MLPVKQILTNPFFVTVWLLFVSAVFIFYFTYILLKRENYRFVQRMKVAENFNDIVELYYNLMKKRLCHFYERSDYPTETIILSHGTEMSIPETLRMRQFLKKESFDRLDYEYFSKKMKELIQINFDGHDKKCIDDVGCYKILKHKNILQRAVSKMFQNLFICKVDRVLDFLFSERNVCKIHKVFIVYVLTGRRLRLHSLGIDFIDEIVVRNQVLEVEFNKFEMLFMCSYIFGKIFRKRK</sequence>
<accession>L2GSR6</accession>
<dbReference type="GeneID" id="19879700"/>
<keyword evidence="1" id="KW-0472">Membrane</keyword>
<gene>
    <name evidence="2" type="ORF">VCUG_01829</name>
</gene>
<keyword evidence="3" id="KW-1185">Reference proteome</keyword>
<protein>
    <submittedName>
        <fullName evidence="2">Uncharacterized protein</fullName>
    </submittedName>
</protein>
<name>L2GSR6_VAVCU</name>
<keyword evidence="1" id="KW-0812">Transmembrane</keyword>
<organism evidence="2 3">
    <name type="scientific">Vavraia culicis (isolate floridensis)</name>
    <name type="common">Microsporidian parasite</name>
    <dbReference type="NCBI Taxonomy" id="948595"/>
    <lineage>
        <taxon>Eukaryota</taxon>
        <taxon>Fungi</taxon>
        <taxon>Fungi incertae sedis</taxon>
        <taxon>Microsporidia</taxon>
        <taxon>Pleistophoridae</taxon>
        <taxon>Vavraia</taxon>
    </lineage>
</organism>